<dbReference type="SUPFAM" id="SSF48726">
    <property type="entry name" value="Immunoglobulin"/>
    <property type="match status" value="12"/>
</dbReference>
<dbReference type="Pfam" id="PF07679">
    <property type="entry name" value="I-set"/>
    <property type="match status" value="10"/>
</dbReference>
<feature type="compositionally biased region" description="Basic and acidic residues" evidence="7">
    <location>
        <begin position="588"/>
        <end position="602"/>
    </location>
</feature>
<feature type="domain" description="Fibronectin type-III" evidence="9">
    <location>
        <begin position="920"/>
        <end position="1016"/>
    </location>
</feature>
<dbReference type="Gene3D" id="2.60.40.10">
    <property type="entry name" value="Immunoglobulins"/>
    <property type="match status" value="19"/>
</dbReference>
<keyword evidence="5" id="KW-0393">Immunoglobulin domain</keyword>
<feature type="compositionally biased region" description="Polar residues" evidence="7">
    <location>
        <begin position="1997"/>
        <end position="2013"/>
    </location>
</feature>
<keyword evidence="11" id="KW-1185">Reference proteome</keyword>
<dbReference type="Pfam" id="PF18362">
    <property type="entry name" value="THB"/>
    <property type="match status" value="2"/>
</dbReference>
<dbReference type="GO" id="GO:0055013">
    <property type="term" value="P:cardiac muscle cell development"/>
    <property type="evidence" value="ECO:0007669"/>
    <property type="project" value="UniProtKB-ARBA"/>
</dbReference>
<feature type="domain" description="Ig-like" evidence="8">
    <location>
        <begin position="1332"/>
        <end position="1422"/>
    </location>
</feature>
<sequence length="2616" mass="292971">MKFPKSKDEEPTAPGQIAIRKRSRVPGVMITQFVEEVPQGKSHPDFSRKPIALTIQEGKFAVFKAIVTGNPTPTVRWTRNNEEISESEQSIIKYEAVTGEHQLQMPNVAVDQAGTYKCLAENEFGRAIVTATLNIIEVGFKKSKELQESRTGIHVCCALCSYRANRPKEERQDGEVDERFWELLLSADKKDYERICAEYGVTDFRWMLKKLNEKKREIEEQQAQYVEYLSNLKHIEIKTPGCAQFEFEMDLRDPNAKILLYKDGELVEFSADTSEKHSLRRVGRRFIFSVSGLSPDDAGLYQVDVEGVNIFSTDFKLPNVDFLVKIKEVTAIEREDAVFECVLSAPVPKITWMGKNVALAQGQKYDITVSEDMLIHRLVVKDCMLVDKGIYAAMVGIKSCNAWLLVEADNDSDKREKKVARKTTQAGGSGIDLEKAATEQQAKIQKAREERKAVLKQCQADQAAEAPDNEAEPPVKLPVEPLLNPVAQPAAEQIPQTSQNNKDKTKTKPKAKPKSVSDGMVKAPKEEAIEQPKEEVKDEPKEEAIEQPKEEAIEEPKEEVIEEQKGNVIEEQKGDMIEVKKVPQKAVTKHEESGQVMEDKQQSEPVSEEQGEEKKKRVRTGPLIPDTEIDQGVYFTSGLHDVRAIVGHSAEMVCMLSNTNYDGVWYKDGKEIKSTDDLMTIKDGALHKLVIKNCTEDDNGKYRFEADGRKTEALLTVEDPPRMNQDDLTKFSQPVTIKVGQNATFKLSFVGREPIKVQWYHEGEELLEDINIKIERSFSHSRLLLTKCQRKDTGEIKLKLKNEFGITEAFSKLIVLDKPSNPLGPIEVIEASSSCVEFKWRPPKDDGGSPVIHYNLERQQIGRNTWKKIGNTAPVAHYKDTDVDHGRKYCYRIRAITAEGTSDVYETDEVQAGTKAYPGPPSTPNVVSAFKDCINLSWSPPTKTGGTTIVGYNLEKRKKGSNLWNQVNPLEEPIKAKQYGVKDVVEGIEYEFRVIAINFSGAGEPSSPSDFVIARDPKKPPGKVIDLKVSDSTYSSLSLSWTKPKEQEGAQAEAKGYFVELRPAENTEWTRCNSHEIITTSYTILGLKSMAMYWVRVVATNEGGEGEPQNLDNYIIAMPPPVKPNFTDRKMKSFMVVRTGHSVRVNIQFEGSPMPTINWLKDGMPPFKHVTISNTEGTSQLLIPSAERSDTGVYTIIVKNMVGQETFSTEIRVTDDPKSPGPVELEENVPGTLTVCWSPSPDEKRDDRLHYMVAKRDSVKQTWHTVADRVFNNSFTAVNIMPGREYNFRVYAKNDIGLSEPSESPTWGRERKKEKFTLSMPEHKTFNLESPPTITVPMKTRTSPEKYECHMTCAVRGNPTPYVTWYRNNISLNTNTNYYITNTCGVCSLKILRVGPKDNGEYKVVAENSLGRAECTTQLKIRVGFKKRSKVPGVMITQFVEEIPEGKAHPDFTRKPIALTIQEGKLAIFKAIVIGHPEPTVTWVRNNGDVSDQHKYQTKFDPISREHTLEMPNVSPEQADTYKCFATNEFGRASVTVVLNVIEGMKTAMIKTKQRKMLVISKLVFCNVYSNVRPKTVPKKEGEIDPKFWEILLSADKKDYEHICSEYGVTDFRWMLKKLNEKKREREEQQTEFVKSISNLKHIEVKPSGTALFEVDLDLVDPSSRIFIYKDGEMIEYSKDMDMKHSLKQVGKKFVFTIRDLLPDDAGLYQLDVENVTMFSTEFKIPKVEFLVKIQEVKAMEREDAMFECVLSNPFSKILWVGKNVPVEQGEKYDITVSEDKLIHRLVVKDCMLVDKGIYAAVAGIKSCNAWLIVEADSDPNLHGKKKVRKTTQAGGSGLDLAKVAAEQQIKLLKEKEEVISDIKTAMPEKDAEVSGDSKTSASISGSGIGSMSEGGSAFGSRSGLGSGASPAIGGTGKNGQLLSIFSHRNKKLTKEFWEILLSAKRKYMSAFELNLDQPPENAACGKPPTFVTRLNDDRMDRGGSNDAKKPSEVPTCKSSGTPKLTNQSGKNTNSDEQKFATNICNSQATITAGDVPQFDRDELCKFSKPVVVKAGQNATFKMMFPPQDSLEIKWFKEGSELIDGGGVKVVKESNYSCLQIKNCLQSDAGEINIQLKNLYGAVEALSRLIVLGKPSPPKGPAELLECTSSVIELKWNPPSNDGGSPVKNYIIERQQTGQSIWKKLGDVSADQLTFRDRNVCHGKRYSYRIYAENCEGIGDPLETDHIMAGALVFPDCPGPPTIVSAFKNCINLEWAPPEKDRGTKILGYQLEKRKKDTSQWVSLNSINEPIEALKYSVKKVSEGSEYEFRVSAINASGAGEPSQPSQMVCAKNPNMKPHLKDPVHFMVVRAGNTVRIVVNYEASPSPEISWSKNNEPVPPCFKTVNTEGVSVLTIPNSKRSDSGVYTIMAKNSCGKTSFDIDVRVTDEPKKPGQVTLEQREHGKVIITWAPSPEQELDDQLHYIIAKYDTISCIWHTIATRLFCTSYTADIQPGHEYHFRIYAKNDMGMSEPSESPVWGVYSLKNSLSRAPPAVITFERPPSISVPLKVHTPPKGYQCYMTCAVRGCPKPHVSWYLNGICINSNKHYYITNAHGAIALKSKCTRIIRAKPLFKTVK</sequence>
<evidence type="ECO:0000256" key="1">
    <source>
        <dbReference type="ARBA" id="ARBA00004496"/>
    </source>
</evidence>
<feature type="domain" description="Ig-like" evidence="8">
    <location>
        <begin position="2541"/>
        <end position="2578"/>
    </location>
</feature>
<dbReference type="InterPro" id="IPR036116">
    <property type="entry name" value="FN3_sf"/>
</dbReference>
<dbReference type="SMART" id="SM00409">
    <property type="entry name" value="IG"/>
    <property type="match status" value="12"/>
</dbReference>
<dbReference type="FunFam" id="2.60.40.10:FF:000084">
    <property type="entry name" value="Myosin binding protein C, slow type"/>
    <property type="match status" value="1"/>
</dbReference>
<dbReference type="PROSITE" id="PS50835">
    <property type="entry name" value="IG_LIKE"/>
    <property type="match status" value="7"/>
</dbReference>
<feature type="domain" description="Fibronectin type-III" evidence="9">
    <location>
        <begin position="2137"/>
        <end position="2232"/>
    </location>
</feature>
<dbReference type="PROSITE" id="PS50853">
    <property type="entry name" value="FN3"/>
    <property type="match status" value="7"/>
</dbReference>
<reference evidence="10 11" key="1">
    <citation type="submission" date="2021-06" db="EMBL/GenBank/DDBJ databases">
        <title>Chromosome-level genome assembly of the red-tail catfish (Hemibagrus wyckioides).</title>
        <authorList>
            <person name="Shao F."/>
        </authorList>
    </citation>
    <scope>NUCLEOTIDE SEQUENCE [LARGE SCALE GENOMIC DNA]</scope>
    <source>
        <strain evidence="10">EC202008001</strain>
        <tissue evidence="10">Blood</tissue>
    </source>
</reference>
<dbReference type="FunFam" id="2.60.40.10:FF:000425">
    <property type="entry name" value="Myosin light chain kinase"/>
    <property type="match status" value="1"/>
</dbReference>
<feature type="region of interest" description="Disordered" evidence="7">
    <location>
        <begin position="458"/>
        <end position="477"/>
    </location>
</feature>
<evidence type="ECO:0000256" key="4">
    <source>
        <dbReference type="ARBA" id="ARBA00023157"/>
    </source>
</evidence>
<feature type="domain" description="Fibronectin type-III" evidence="9">
    <location>
        <begin position="1219"/>
        <end position="1313"/>
    </location>
</feature>
<feature type="compositionally biased region" description="Low complexity" evidence="7">
    <location>
        <begin position="459"/>
        <end position="477"/>
    </location>
</feature>
<dbReference type="Pfam" id="PF00041">
    <property type="entry name" value="fn3"/>
    <property type="match status" value="4"/>
</dbReference>
<feature type="domain" description="Fibronectin type-III" evidence="9">
    <location>
        <begin position="1020"/>
        <end position="1121"/>
    </location>
</feature>
<evidence type="ECO:0000259" key="9">
    <source>
        <dbReference type="PROSITE" id="PS50853"/>
    </source>
</evidence>
<feature type="region of interest" description="Disordered" evidence="7">
    <location>
        <begin position="414"/>
        <end position="434"/>
    </location>
</feature>
<dbReference type="FunFam" id="2.60.40.10:FF:000107">
    <property type="entry name" value="Myosin, light chain kinase a"/>
    <property type="match status" value="1"/>
</dbReference>
<evidence type="ECO:0000256" key="5">
    <source>
        <dbReference type="ARBA" id="ARBA00023319"/>
    </source>
</evidence>
<evidence type="ECO:0000313" key="11">
    <source>
        <dbReference type="Proteomes" id="UP000824219"/>
    </source>
</evidence>
<feature type="domain" description="Ig-like" evidence="8">
    <location>
        <begin position="2338"/>
        <end position="2426"/>
    </location>
</feature>
<evidence type="ECO:0008006" key="12">
    <source>
        <dbReference type="Google" id="ProtNLM"/>
    </source>
</evidence>
<dbReference type="InterPro" id="IPR036179">
    <property type="entry name" value="Ig-like_dom_sf"/>
</dbReference>
<dbReference type="InterPro" id="IPR007110">
    <property type="entry name" value="Ig-like_dom"/>
</dbReference>
<dbReference type="InterPro" id="IPR003599">
    <property type="entry name" value="Ig_sub"/>
</dbReference>
<dbReference type="GO" id="GO:0045214">
    <property type="term" value="P:sarcomere organization"/>
    <property type="evidence" value="ECO:0007669"/>
    <property type="project" value="TreeGrafter"/>
</dbReference>
<dbReference type="GO" id="GO:0031430">
    <property type="term" value="C:M band"/>
    <property type="evidence" value="ECO:0007669"/>
    <property type="project" value="TreeGrafter"/>
</dbReference>
<dbReference type="GO" id="GO:0060298">
    <property type="term" value="P:positive regulation of sarcomere organization"/>
    <property type="evidence" value="ECO:0007669"/>
    <property type="project" value="UniProtKB-ARBA"/>
</dbReference>
<dbReference type="PANTHER" id="PTHR13817:SF180">
    <property type="entry name" value="IMMUNOGLOBULIN-LIKE AND FIBRONECTIN TYPE III DOMAIN-CONTAINING 1, TANDEM DUPLICATE 3-RELATED"/>
    <property type="match status" value="1"/>
</dbReference>
<keyword evidence="4" id="KW-1015">Disulfide bond</keyword>
<dbReference type="FunFam" id="2.60.40.10:FF:001401">
    <property type="entry name" value="immunoglobulin-like and fibronectin type III domain-containing protein 1"/>
    <property type="match status" value="1"/>
</dbReference>
<dbReference type="EMBL" id="JAHKSW010000011">
    <property type="protein sequence ID" value="KAG7326533.1"/>
    <property type="molecule type" value="Genomic_DNA"/>
</dbReference>
<dbReference type="FunFam" id="2.60.40.10:FF:001097">
    <property type="entry name" value="Immunoglobulin-like and fibronectin type III domain-containing protein 1"/>
    <property type="match status" value="2"/>
</dbReference>
<dbReference type="FunFam" id="2.60.40.10:FF:000031">
    <property type="entry name" value="Myosin-binding protein C, slow type"/>
    <property type="match status" value="2"/>
</dbReference>
<feature type="domain" description="Fibronectin type-III" evidence="9">
    <location>
        <begin position="2237"/>
        <end position="2334"/>
    </location>
</feature>
<feature type="coiled-coil region" evidence="6">
    <location>
        <begin position="201"/>
        <end position="238"/>
    </location>
</feature>
<evidence type="ECO:0000256" key="3">
    <source>
        <dbReference type="ARBA" id="ARBA00022737"/>
    </source>
</evidence>
<dbReference type="InterPro" id="IPR003961">
    <property type="entry name" value="FN3_dom"/>
</dbReference>
<dbReference type="InterPro" id="IPR013783">
    <property type="entry name" value="Ig-like_fold"/>
</dbReference>
<dbReference type="SMART" id="SM00060">
    <property type="entry name" value="FN3"/>
    <property type="match status" value="7"/>
</dbReference>
<dbReference type="GO" id="GO:0045989">
    <property type="term" value="P:positive regulation of striated muscle contraction"/>
    <property type="evidence" value="ECO:0007669"/>
    <property type="project" value="UniProtKB-ARBA"/>
</dbReference>
<dbReference type="FunFam" id="2.60.40.10:FF:001267">
    <property type="entry name" value="Immunoglobulin-like and fibronectin type III domain containing 1"/>
    <property type="match status" value="1"/>
</dbReference>
<evidence type="ECO:0000256" key="2">
    <source>
        <dbReference type="ARBA" id="ARBA00022490"/>
    </source>
</evidence>
<feature type="domain" description="Ig-like" evidence="8">
    <location>
        <begin position="1450"/>
        <end position="1536"/>
    </location>
</feature>
<feature type="compositionally biased region" description="Basic and acidic residues" evidence="7">
    <location>
        <begin position="523"/>
        <end position="559"/>
    </location>
</feature>
<feature type="domain" description="Fibronectin type-III" evidence="9">
    <location>
        <begin position="2431"/>
        <end position="2525"/>
    </location>
</feature>
<feature type="domain" description="Ig-like" evidence="8">
    <location>
        <begin position="44"/>
        <end position="134"/>
    </location>
</feature>
<gene>
    <name evidence="10" type="ORF">KOW79_009934</name>
</gene>
<name>A0A9D3NSJ4_9TELE</name>
<dbReference type="PRINTS" id="PR00014">
    <property type="entry name" value="FNTYPEIII"/>
</dbReference>
<dbReference type="InterPro" id="IPR003598">
    <property type="entry name" value="Ig_sub2"/>
</dbReference>
<feature type="domain" description="Ig-like" evidence="8">
    <location>
        <begin position="1124"/>
        <end position="1214"/>
    </location>
</feature>
<comment type="caution">
    <text evidence="10">The sequence shown here is derived from an EMBL/GenBank/DDBJ whole genome shotgun (WGS) entry which is preliminary data.</text>
</comment>
<dbReference type="CDD" id="cd00063">
    <property type="entry name" value="FN3"/>
    <property type="match status" value="7"/>
</dbReference>
<feature type="domain" description="Fibronectin type-III" evidence="9">
    <location>
        <begin position="822"/>
        <end position="917"/>
    </location>
</feature>
<evidence type="ECO:0000256" key="7">
    <source>
        <dbReference type="SAM" id="MobiDB-lite"/>
    </source>
</evidence>
<feature type="region of interest" description="Disordered" evidence="7">
    <location>
        <begin position="490"/>
        <end position="559"/>
    </location>
</feature>
<dbReference type="FunFam" id="2.60.40.10:FF:000032">
    <property type="entry name" value="palladin isoform X1"/>
    <property type="match status" value="1"/>
</dbReference>
<dbReference type="InterPro" id="IPR050964">
    <property type="entry name" value="Striated_Muscle_Regulatory"/>
</dbReference>
<accession>A0A9D3NSJ4</accession>
<evidence type="ECO:0000256" key="6">
    <source>
        <dbReference type="SAM" id="Coils"/>
    </source>
</evidence>
<comment type="subcellular location">
    <subcellularLocation>
        <location evidence="1">Cytoplasm</location>
    </subcellularLocation>
</comment>
<keyword evidence="2" id="KW-0963">Cytoplasm</keyword>
<dbReference type="SMART" id="SM00408">
    <property type="entry name" value="IGc2"/>
    <property type="match status" value="6"/>
</dbReference>
<feature type="domain" description="Ig-like" evidence="8">
    <location>
        <begin position="625"/>
        <end position="716"/>
    </location>
</feature>
<dbReference type="FunFam" id="2.60.40.10:FF:002294">
    <property type="entry name" value="Immunoglobulin-like and fibronectin type III domain-containing 1, tandem duplicate 3"/>
    <property type="match status" value="1"/>
</dbReference>
<feature type="region of interest" description="Disordered" evidence="7">
    <location>
        <begin position="584"/>
        <end position="618"/>
    </location>
</feature>
<dbReference type="OrthoDB" id="504170at2759"/>
<feature type="region of interest" description="Disordered" evidence="7">
    <location>
        <begin position="1961"/>
        <end position="2015"/>
    </location>
</feature>
<feature type="compositionally biased region" description="Basic and acidic residues" evidence="7">
    <location>
        <begin position="1975"/>
        <end position="1992"/>
    </location>
</feature>
<feature type="compositionally biased region" description="Basic and acidic residues" evidence="7">
    <location>
        <begin position="1864"/>
        <end position="1873"/>
    </location>
</feature>
<keyword evidence="3" id="KW-0677">Repeat</keyword>
<dbReference type="Proteomes" id="UP000824219">
    <property type="component" value="Linkage Group LG11"/>
</dbReference>
<dbReference type="FunFam" id="2.60.40.10:FF:001066">
    <property type="entry name" value="Obscurin-like protein 1 isoform 3"/>
    <property type="match status" value="1"/>
</dbReference>
<feature type="compositionally biased region" description="Low complexity" evidence="7">
    <location>
        <begin position="1875"/>
        <end position="1896"/>
    </location>
</feature>
<keyword evidence="6" id="KW-0175">Coiled coil</keyword>
<dbReference type="FunFam" id="2.60.40.10:FF:001438">
    <property type="entry name" value="Immunoglobulin-like and fibronectin type III domain-containing protein 1"/>
    <property type="match status" value="1"/>
</dbReference>
<dbReference type="InterPro" id="IPR013098">
    <property type="entry name" value="Ig_I-set"/>
</dbReference>
<evidence type="ECO:0000313" key="10">
    <source>
        <dbReference type="EMBL" id="KAG7326533.1"/>
    </source>
</evidence>
<proteinExistence type="predicted"/>
<feature type="region of interest" description="Disordered" evidence="7">
    <location>
        <begin position="1864"/>
        <end position="1916"/>
    </location>
</feature>
<dbReference type="PANTHER" id="PTHR13817">
    <property type="entry name" value="TITIN"/>
    <property type="match status" value="1"/>
</dbReference>
<organism evidence="10 11">
    <name type="scientific">Hemibagrus wyckioides</name>
    <dbReference type="NCBI Taxonomy" id="337641"/>
    <lineage>
        <taxon>Eukaryota</taxon>
        <taxon>Metazoa</taxon>
        <taxon>Chordata</taxon>
        <taxon>Craniata</taxon>
        <taxon>Vertebrata</taxon>
        <taxon>Euteleostomi</taxon>
        <taxon>Actinopterygii</taxon>
        <taxon>Neopterygii</taxon>
        <taxon>Teleostei</taxon>
        <taxon>Ostariophysi</taxon>
        <taxon>Siluriformes</taxon>
        <taxon>Bagridae</taxon>
        <taxon>Hemibagrus</taxon>
    </lineage>
</organism>
<dbReference type="FunFam" id="2.60.40.10:FF:001232">
    <property type="entry name" value="Immunoglobulin-like and fibronectin type III domain-containing 1"/>
    <property type="match status" value="2"/>
</dbReference>
<dbReference type="InterPro" id="IPR040849">
    <property type="entry name" value="MyBP-C_THB"/>
</dbReference>
<dbReference type="SUPFAM" id="SSF49265">
    <property type="entry name" value="Fibronectin type III"/>
    <property type="match status" value="4"/>
</dbReference>
<dbReference type="GO" id="GO:0003007">
    <property type="term" value="P:heart morphogenesis"/>
    <property type="evidence" value="ECO:0007669"/>
    <property type="project" value="UniProtKB-ARBA"/>
</dbReference>
<protein>
    <recommendedName>
        <fullName evidence="12">Immunoglobulin-like and fibronectin type III domain-containing protein 1</fullName>
    </recommendedName>
</protein>
<evidence type="ECO:0000259" key="8">
    <source>
        <dbReference type="PROSITE" id="PS50835"/>
    </source>
</evidence>